<feature type="domain" description="FAD dependent oxidoreductase central" evidence="6">
    <location>
        <begin position="370"/>
        <end position="423"/>
    </location>
</feature>
<evidence type="ECO:0000259" key="3">
    <source>
        <dbReference type="Pfam" id="PF01266"/>
    </source>
</evidence>
<reference evidence="7 8" key="1">
    <citation type="submission" date="2016-11" db="EMBL/GenBank/DDBJ databases">
        <authorList>
            <person name="Varghese N."/>
            <person name="Submissions S."/>
        </authorList>
    </citation>
    <scope>NUCLEOTIDE SEQUENCE [LARGE SCALE GENOMIC DNA]</scope>
    <source>
        <strain evidence="7 8">DSM 29341</strain>
    </source>
</reference>
<keyword evidence="8" id="KW-1185">Reference proteome</keyword>
<dbReference type="PROSITE" id="PS51257">
    <property type="entry name" value="PROKAR_LIPOPROTEIN"/>
    <property type="match status" value="1"/>
</dbReference>
<dbReference type="InterPro" id="IPR036188">
    <property type="entry name" value="FAD/NAD-bd_sf"/>
</dbReference>
<evidence type="ECO:0000259" key="6">
    <source>
        <dbReference type="Pfam" id="PF16350"/>
    </source>
</evidence>
<organism evidence="7 8">
    <name type="scientific">Ruegeria intermedia</name>
    <dbReference type="NCBI Taxonomy" id="996115"/>
    <lineage>
        <taxon>Bacteria</taxon>
        <taxon>Pseudomonadati</taxon>
        <taxon>Pseudomonadota</taxon>
        <taxon>Alphaproteobacteria</taxon>
        <taxon>Rhodobacterales</taxon>
        <taxon>Roseobacteraceae</taxon>
        <taxon>Ruegeria</taxon>
    </lineage>
</organism>
<dbReference type="InterPro" id="IPR013977">
    <property type="entry name" value="GcvT_C"/>
</dbReference>
<dbReference type="Pfam" id="PF01266">
    <property type="entry name" value="DAO"/>
    <property type="match status" value="1"/>
</dbReference>
<evidence type="ECO:0000259" key="5">
    <source>
        <dbReference type="Pfam" id="PF08669"/>
    </source>
</evidence>
<feature type="domain" description="GCVT N-terminal" evidence="4">
    <location>
        <begin position="426"/>
        <end position="698"/>
    </location>
</feature>
<dbReference type="Gene3D" id="3.30.1360.120">
    <property type="entry name" value="Probable tRNA modification gtpase trme, domain 1"/>
    <property type="match status" value="1"/>
</dbReference>
<dbReference type="SUPFAM" id="SSF101790">
    <property type="entry name" value="Aminomethyltransferase beta-barrel domain"/>
    <property type="match status" value="1"/>
</dbReference>
<dbReference type="PANTHER" id="PTHR43757:SF2">
    <property type="entry name" value="AMINOMETHYLTRANSFERASE, MITOCHONDRIAL"/>
    <property type="match status" value="1"/>
</dbReference>
<dbReference type="PANTHER" id="PTHR43757">
    <property type="entry name" value="AMINOMETHYLTRANSFERASE"/>
    <property type="match status" value="1"/>
</dbReference>
<dbReference type="Gene3D" id="3.30.70.1400">
    <property type="entry name" value="Aminomethyltransferase beta-barrel domains"/>
    <property type="match status" value="1"/>
</dbReference>
<protein>
    <submittedName>
        <fullName evidence="7">Dimethylglycine dehydrogenase</fullName>
    </submittedName>
</protein>
<dbReference type="InterPro" id="IPR028896">
    <property type="entry name" value="GcvT/YgfZ/DmdA"/>
</dbReference>
<evidence type="ECO:0000259" key="4">
    <source>
        <dbReference type="Pfam" id="PF01571"/>
    </source>
</evidence>
<dbReference type="SUPFAM" id="SSF51905">
    <property type="entry name" value="FAD/NAD(P)-binding domain"/>
    <property type="match status" value="1"/>
</dbReference>
<dbReference type="AlphaFoldDB" id="A0A1M4XDR5"/>
<name>A0A1M4XDR5_9RHOB</name>
<gene>
    <name evidence="7" type="ORF">SAMN05444279_11192</name>
</gene>
<feature type="domain" description="FAD dependent oxidoreductase" evidence="3">
    <location>
        <begin position="7"/>
        <end position="367"/>
    </location>
</feature>
<dbReference type="Pfam" id="PF01571">
    <property type="entry name" value="GCV_T"/>
    <property type="match status" value="1"/>
</dbReference>
<dbReference type="EMBL" id="FQVK01000011">
    <property type="protein sequence ID" value="SHE91707.1"/>
    <property type="molecule type" value="Genomic_DNA"/>
</dbReference>
<proteinExistence type="inferred from homology"/>
<dbReference type="Gene3D" id="3.30.9.10">
    <property type="entry name" value="D-Amino Acid Oxidase, subunit A, domain 2"/>
    <property type="match status" value="1"/>
</dbReference>
<evidence type="ECO:0000313" key="7">
    <source>
        <dbReference type="EMBL" id="SHE91707.1"/>
    </source>
</evidence>
<dbReference type="InterPro" id="IPR006222">
    <property type="entry name" value="GCVT_N"/>
</dbReference>
<evidence type="ECO:0000313" key="8">
    <source>
        <dbReference type="Proteomes" id="UP000325134"/>
    </source>
</evidence>
<dbReference type="OrthoDB" id="7156675at2"/>
<dbReference type="Gene3D" id="2.40.30.110">
    <property type="entry name" value="Aminomethyltransferase beta-barrel domains"/>
    <property type="match status" value="1"/>
</dbReference>
<dbReference type="InterPro" id="IPR027266">
    <property type="entry name" value="TrmE/GcvT-like"/>
</dbReference>
<dbReference type="SUPFAM" id="SSF103025">
    <property type="entry name" value="Folate-binding domain"/>
    <property type="match status" value="1"/>
</dbReference>
<evidence type="ECO:0000256" key="2">
    <source>
        <dbReference type="ARBA" id="ARBA00023002"/>
    </source>
</evidence>
<dbReference type="InterPro" id="IPR006076">
    <property type="entry name" value="FAD-dep_OxRdtase"/>
</dbReference>
<dbReference type="Proteomes" id="UP000325134">
    <property type="component" value="Unassembled WGS sequence"/>
</dbReference>
<dbReference type="Pfam" id="PF16350">
    <property type="entry name" value="FAO_M"/>
    <property type="match status" value="1"/>
</dbReference>
<comment type="similarity">
    <text evidence="1">Belongs to the GcvT family.</text>
</comment>
<dbReference type="GO" id="GO:0016491">
    <property type="term" value="F:oxidoreductase activity"/>
    <property type="evidence" value="ECO:0007669"/>
    <property type="project" value="UniProtKB-KW"/>
</dbReference>
<sequence>MKTTCQVAVIGGGVVGCSVLYHLTKLGWSDVMLLERSELTSGSTWHAAGGFHTLNGDTNMAALQGYTIRLYKELEEITGMSCGLHHVGGITLADNQDRFDMLLAERAKHRFMGLETEIVGPDEIRKIAPITNTDGIIGALYDPLDGHLDPSGTTHAYAKAARMGGATIETHCMVRETNQRPDGTWDVVTDKGSIHAEHIVNAGGLWAREVGAMAGIYFPLHPMEHQYLVTDTIPQIEAIIDSGGEHPHVMDPAGESYLRQEGRGLCIGFYEQPCKPWAVDGTPWEFGHELLPDDFEKITDSIEFAYRRFPVLAEAGVKSVIHGPFTFAPDGNPLVGPVPGMRNYWSACGVMAGFSQGGGVGLTLAQWMIEGEPERDVFAMDVARFGDWITPGYTRPKVIENYQKRFSVAYPNEELPAARPNRTTPMYDIFSDLGAVWGQQYGLEVPNYFAQEGEPGYETPSFRRSDAFAATGREVRAVREGVGINEVHNFGKYLVTGPRARDWLDRIMAGRIPKPGRLSLTPMLSPKGKLIGDFTVSCLGEEEFQLTASYGAQNFHMRWFRQHQQDGVTVENISDKRNGFQIAGPKAREVLAACTREDVSDMRFMDVRRMVVGMTDCIVQRVSYTGDLGFEIYCDPMAQRQLWWTLWQAGQPHGITPFGMRAMMSLRLDKFFGSWMREFSPDYTPAETGLDRFIAFGKDADFIGRAVAEAERADGPARRLVAFEVDADDADVNAYEPIWLDGKVVGFCTSGGYSHHTGKSIAMGFLPTDRIADGLQVEIEILGQMRKARVISTPPFDADGARMRG</sequence>
<dbReference type="Gene3D" id="3.50.50.60">
    <property type="entry name" value="FAD/NAD(P)-binding domain"/>
    <property type="match status" value="1"/>
</dbReference>
<dbReference type="InterPro" id="IPR029043">
    <property type="entry name" value="GcvT/YgfZ_C"/>
</dbReference>
<accession>A0A1M4XDR5</accession>
<evidence type="ECO:0000256" key="1">
    <source>
        <dbReference type="ARBA" id="ARBA00008609"/>
    </source>
</evidence>
<dbReference type="InterPro" id="IPR032503">
    <property type="entry name" value="FAO_M"/>
</dbReference>
<dbReference type="SUPFAM" id="SSF54373">
    <property type="entry name" value="FAD-linked reductases, C-terminal domain"/>
    <property type="match status" value="1"/>
</dbReference>
<dbReference type="RefSeq" id="WP_149775883.1">
    <property type="nucleotide sequence ID" value="NZ_FQVK01000011.1"/>
</dbReference>
<feature type="domain" description="Aminomethyltransferase C-terminal" evidence="5">
    <location>
        <begin position="718"/>
        <end position="797"/>
    </location>
</feature>
<dbReference type="Pfam" id="PF08669">
    <property type="entry name" value="GCV_T_C"/>
    <property type="match status" value="1"/>
</dbReference>
<keyword evidence="2" id="KW-0560">Oxidoreductase</keyword>